<dbReference type="InterPro" id="IPR029058">
    <property type="entry name" value="AB_hydrolase_fold"/>
</dbReference>
<proteinExistence type="inferred from homology"/>
<dbReference type="PRINTS" id="PR00793">
    <property type="entry name" value="PROAMNOPTASE"/>
</dbReference>
<dbReference type="InterPro" id="IPR000073">
    <property type="entry name" value="AB_hydrolase_1"/>
</dbReference>
<dbReference type="Proteomes" id="UP000290365">
    <property type="component" value="Chromosome"/>
</dbReference>
<evidence type="ECO:0000313" key="5">
    <source>
        <dbReference type="Proteomes" id="UP000290365"/>
    </source>
</evidence>
<dbReference type="AlphaFoldDB" id="A0A4P6JM97"/>
<dbReference type="RefSeq" id="WP_129886765.1">
    <property type="nucleotide sequence ID" value="NZ_CP035758.1"/>
</dbReference>
<sequence>MKTNMLSTFLTRKSQQKKLARRLQITTPHGIVEERFIKIGGIEQWVTIRGEDRANPVLLFIHGGPGSTYTIFASTLRSWEKYFTIVQWDQPGTGRTFHKTGKSGTGQLSFERFVCDGLELVEYLCKHLEQEKIILIGSSLGSIVGTIMAKRRPDLFWAYIGTDQNTGGSEAAKLSYQLTLDWLRQYGNTKGVQAVEQISPDPDRWSHKEAGQLVQWTIKANPTIPNMVTDIILPAMLTSPGYTLRDIFDMFGGMKFSANQLAKEMATIDLRPLGMRFEVPFFIFQGDTDAVTPTAAAKKYFDELEVPHKEFALLKQAGHLAVFARQEQFLQELRQRVSPVVEARRHGSQ</sequence>
<dbReference type="SUPFAM" id="SSF53474">
    <property type="entry name" value="alpha/beta-Hydrolases"/>
    <property type="match status" value="1"/>
</dbReference>
<dbReference type="EMBL" id="CP035758">
    <property type="protein sequence ID" value="QBD76170.1"/>
    <property type="molecule type" value="Genomic_DNA"/>
</dbReference>
<reference evidence="4 5" key="1">
    <citation type="submission" date="2019-01" db="EMBL/GenBank/DDBJ databases">
        <title>Ktedonosporobacter rubrisoli SCAWS-G2.</title>
        <authorList>
            <person name="Huang Y."/>
            <person name="Yan B."/>
        </authorList>
    </citation>
    <scope>NUCLEOTIDE SEQUENCE [LARGE SCALE GENOMIC DNA]</scope>
    <source>
        <strain evidence="4 5">SCAWS-G2</strain>
    </source>
</reference>
<accession>A0A4P6JM97</accession>
<dbReference type="Gene3D" id="3.40.50.1820">
    <property type="entry name" value="alpha/beta hydrolase"/>
    <property type="match status" value="1"/>
</dbReference>
<comment type="similarity">
    <text evidence="1">Belongs to the peptidase S33 family.</text>
</comment>
<keyword evidence="5" id="KW-1185">Reference proteome</keyword>
<feature type="domain" description="AB hydrolase-1" evidence="3">
    <location>
        <begin position="56"/>
        <end position="323"/>
    </location>
</feature>
<name>A0A4P6JM97_KTERU</name>
<dbReference type="OrthoDB" id="53505at2"/>
<dbReference type="PANTHER" id="PTHR43689">
    <property type="entry name" value="HYDROLASE"/>
    <property type="match status" value="1"/>
</dbReference>
<dbReference type="GO" id="GO:0004177">
    <property type="term" value="F:aminopeptidase activity"/>
    <property type="evidence" value="ECO:0007669"/>
    <property type="project" value="UniProtKB-EC"/>
</dbReference>
<evidence type="ECO:0000313" key="4">
    <source>
        <dbReference type="EMBL" id="QBD76170.1"/>
    </source>
</evidence>
<dbReference type="InterPro" id="IPR002410">
    <property type="entry name" value="Peptidase_S33"/>
</dbReference>
<dbReference type="GO" id="GO:0006508">
    <property type="term" value="P:proteolysis"/>
    <property type="evidence" value="ECO:0007669"/>
    <property type="project" value="InterPro"/>
</dbReference>
<dbReference type="KEGG" id="kbs:EPA93_09175"/>
<evidence type="ECO:0000259" key="3">
    <source>
        <dbReference type="Pfam" id="PF00561"/>
    </source>
</evidence>
<evidence type="ECO:0000256" key="1">
    <source>
        <dbReference type="ARBA" id="ARBA00010088"/>
    </source>
</evidence>
<keyword evidence="2 4" id="KW-0378">Hydrolase</keyword>
<protein>
    <submittedName>
        <fullName evidence="4">Alpha/beta hydrolase</fullName>
    </submittedName>
</protein>
<dbReference type="PANTHER" id="PTHR43689:SF8">
    <property type="entry name" value="ALPHA_BETA-HYDROLASES SUPERFAMILY PROTEIN"/>
    <property type="match status" value="1"/>
</dbReference>
<gene>
    <name evidence="4" type="ORF">EPA93_09175</name>
</gene>
<organism evidence="4 5">
    <name type="scientific">Ktedonosporobacter rubrisoli</name>
    <dbReference type="NCBI Taxonomy" id="2509675"/>
    <lineage>
        <taxon>Bacteria</taxon>
        <taxon>Bacillati</taxon>
        <taxon>Chloroflexota</taxon>
        <taxon>Ktedonobacteria</taxon>
        <taxon>Ktedonobacterales</taxon>
        <taxon>Ktedonosporobacteraceae</taxon>
        <taxon>Ktedonosporobacter</taxon>
    </lineage>
</organism>
<evidence type="ECO:0000256" key="2">
    <source>
        <dbReference type="ARBA" id="ARBA00022801"/>
    </source>
</evidence>
<dbReference type="Pfam" id="PF00561">
    <property type="entry name" value="Abhydrolase_1"/>
    <property type="match status" value="1"/>
</dbReference>